<accession>W6MW63</accession>
<feature type="transmembrane region" description="Helical" evidence="6">
    <location>
        <begin position="44"/>
        <end position="65"/>
    </location>
</feature>
<dbReference type="Proteomes" id="UP000019384">
    <property type="component" value="Unassembled WGS sequence"/>
</dbReference>
<evidence type="ECO:0000256" key="6">
    <source>
        <dbReference type="RuleBase" id="RU363132"/>
    </source>
</evidence>
<dbReference type="InterPro" id="IPR045064">
    <property type="entry name" value="Reticulon-like"/>
</dbReference>
<evidence type="ECO:0000256" key="5">
    <source>
        <dbReference type="ARBA" id="ARBA00023136"/>
    </source>
</evidence>
<dbReference type="PANTHER" id="PTHR10994">
    <property type="entry name" value="RETICULON"/>
    <property type="match status" value="1"/>
</dbReference>
<feature type="transmembrane region" description="Helical" evidence="6">
    <location>
        <begin position="131"/>
        <end position="154"/>
    </location>
</feature>
<dbReference type="PROSITE" id="PS50845">
    <property type="entry name" value="RETICULON"/>
    <property type="match status" value="1"/>
</dbReference>
<dbReference type="InterPro" id="IPR003388">
    <property type="entry name" value="Reticulon"/>
</dbReference>
<comment type="subcellular location">
    <subcellularLocation>
        <location evidence="1 6">Endoplasmic reticulum membrane</location>
        <topology evidence="1 6">Multi-pass membrane protein</topology>
    </subcellularLocation>
</comment>
<dbReference type="STRING" id="1382522.W6MW63"/>
<dbReference type="GeneID" id="34520324"/>
<dbReference type="GO" id="GO:0005789">
    <property type="term" value="C:endoplasmic reticulum membrane"/>
    <property type="evidence" value="ECO:0007669"/>
    <property type="project" value="UniProtKB-SubCell"/>
</dbReference>
<evidence type="ECO:0000313" key="8">
    <source>
        <dbReference type="EMBL" id="CDK26940.1"/>
    </source>
</evidence>
<gene>
    <name evidence="8" type="ORF">KUCA_T00002917001</name>
</gene>
<keyword evidence="2 6" id="KW-0812">Transmembrane</keyword>
<keyword evidence="4 6" id="KW-1133">Transmembrane helix</keyword>
<dbReference type="AlphaFoldDB" id="W6MW63"/>
<dbReference type="EMBL" id="HG793127">
    <property type="protein sequence ID" value="CDK26940.1"/>
    <property type="molecule type" value="Genomic_DNA"/>
</dbReference>
<feature type="domain" description="Reticulon" evidence="7">
    <location>
        <begin position="16"/>
        <end position="201"/>
    </location>
</feature>
<dbReference type="RefSeq" id="XP_022458936.1">
    <property type="nucleotide sequence ID" value="XM_022603208.1"/>
</dbReference>
<reference evidence="8" key="2">
    <citation type="submission" date="2014-02" db="EMBL/GenBank/DDBJ databases">
        <title>Complete DNA sequence of /Kuraishia capsulata/ illustrates novel genomic features among budding yeasts (/Saccharomycotina/).</title>
        <authorList>
            <person name="Morales L."/>
            <person name="Noel B."/>
            <person name="Porcel B."/>
            <person name="Marcet-Houben M."/>
            <person name="Hullo M-F."/>
            <person name="Sacerdot C."/>
            <person name="Tekaia F."/>
            <person name="Leh-Louis V."/>
            <person name="Despons L."/>
            <person name="Khanna V."/>
            <person name="Aury J-M."/>
            <person name="Barbe V."/>
            <person name="Couloux A."/>
            <person name="Labadie K."/>
            <person name="Pelletier E."/>
            <person name="Souciet J-L."/>
            <person name="Boekhout T."/>
            <person name="Gabaldon T."/>
            <person name="Wincker P."/>
            <person name="Dujon B."/>
        </authorList>
    </citation>
    <scope>NUCLEOTIDE SEQUENCE</scope>
    <source>
        <strain evidence="8">CBS 1993</strain>
    </source>
</reference>
<name>W6MW63_9ASCO</name>
<dbReference type="OrthoDB" id="567788at2759"/>
<evidence type="ECO:0000259" key="7">
    <source>
        <dbReference type="PROSITE" id="PS50845"/>
    </source>
</evidence>
<proteinExistence type="predicted"/>
<sequence length="279" mass="29882">MSEKACCGGNCVSKSSTSLLTWSDPAKSAKVFGGIVLTLLTLKYINILNIVFRLGFFVLITSALAEYAGKLALGEGLVTRFKPQYTAYASKYGDKIAEHTVSFLKSFEQSAQETVYSKDIEATLKTAGGLYILYLLTSWFSLWTLLFTSVVLAFSVPGVYLKYQTEIDAKVAELSKTAKSKAVELQKTASEKSGPLLKKAEAKLGPVGAFIKSKVPVRTASSTVGSEPVVGAEKVKLPTVPSSTPVSVPEDVTTPLAAKIDETVKSADAQFAKETEPLL</sequence>
<evidence type="ECO:0000256" key="3">
    <source>
        <dbReference type="ARBA" id="ARBA00022824"/>
    </source>
</evidence>
<dbReference type="GO" id="GO:0009617">
    <property type="term" value="P:response to bacterium"/>
    <property type="evidence" value="ECO:0007669"/>
    <property type="project" value="InterPro"/>
</dbReference>
<evidence type="ECO:0000313" key="9">
    <source>
        <dbReference type="Proteomes" id="UP000019384"/>
    </source>
</evidence>
<keyword evidence="9" id="KW-1185">Reference proteome</keyword>
<evidence type="ECO:0000256" key="4">
    <source>
        <dbReference type="ARBA" id="ARBA00022989"/>
    </source>
</evidence>
<keyword evidence="5 6" id="KW-0472">Membrane</keyword>
<evidence type="ECO:0000256" key="1">
    <source>
        <dbReference type="ARBA" id="ARBA00004477"/>
    </source>
</evidence>
<reference evidence="8" key="1">
    <citation type="submission" date="2013-12" db="EMBL/GenBank/DDBJ databases">
        <authorList>
            <person name="Genoscope - CEA"/>
        </authorList>
    </citation>
    <scope>NUCLEOTIDE SEQUENCE</scope>
    <source>
        <strain evidence="8">CBS 1993</strain>
    </source>
</reference>
<keyword evidence="3 6" id="KW-0256">Endoplasmic reticulum</keyword>
<organism evidence="8 9">
    <name type="scientific">Kuraishia capsulata CBS 1993</name>
    <dbReference type="NCBI Taxonomy" id="1382522"/>
    <lineage>
        <taxon>Eukaryota</taxon>
        <taxon>Fungi</taxon>
        <taxon>Dikarya</taxon>
        <taxon>Ascomycota</taxon>
        <taxon>Saccharomycotina</taxon>
        <taxon>Pichiomycetes</taxon>
        <taxon>Pichiales</taxon>
        <taxon>Pichiaceae</taxon>
        <taxon>Kuraishia</taxon>
    </lineage>
</organism>
<evidence type="ECO:0000256" key="2">
    <source>
        <dbReference type="ARBA" id="ARBA00022692"/>
    </source>
</evidence>
<dbReference type="HOGENOM" id="CLU_050576_0_0_1"/>
<dbReference type="PANTHER" id="PTHR10994:SF193">
    <property type="entry name" value="RETICULON-LIKE PROTEIN"/>
    <property type="match status" value="1"/>
</dbReference>
<protein>
    <recommendedName>
        <fullName evidence="6">Reticulon-like protein</fullName>
    </recommendedName>
</protein>
<dbReference type="Pfam" id="PF02453">
    <property type="entry name" value="Reticulon"/>
    <property type="match status" value="1"/>
</dbReference>